<reference evidence="1 2" key="1">
    <citation type="submission" date="2022-06" db="EMBL/GenBank/DDBJ databases">
        <title>Haloarcula sp. a new haloarchaeum isolate from saline soil.</title>
        <authorList>
            <person name="Strakova D."/>
            <person name="Galisteo C."/>
            <person name="Sanchez-Porro C."/>
            <person name="Ventosa A."/>
        </authorList>
    </citation>
    <scope>NUCLEOTIDE SEQUENCE [LARGE SCALE GENOMIC DNA]</scope>
    <source>
        <strain evidence="1 2">S1CR25-12</strain>
    </source>
</reference>
<name>A0ABU2F8J0_9EURY</name>
<dbReference type="EMBL" id="JAMQON010000001">
    <property type="protein sequence ID" value="MDS0258582.1"/>
    <property type="molecule type" value="Genomic_DNA"/>
</dbReference>
<gene>
    <name evidence="1" type="ORF">NDI56_04045</name>
</gene>
<organism evidence="1 2">
    <name type="scientific">Haloarcula saliterrae</name>
    <dbReference type="NCBI Taxonomy" id="2950534"/>
    <lineage>
        <taxon>Archaea</taxon>
        <taxon>Methanobacteriati</taxon>
        <taxon>Methanobacteriota</taxon>
        <taxon>Stenosarchaea group</taxon>
        <taxon>Halobacteria</taxon>
        <taxon>Halobacteriales</taxon>
        <taxon>Haloarculaceae</taxon>
        <taxon>Haloarcula</taxon>
    </lineage>
</organism>
<keyword evidence="2" id="KW-1185">Reference proteome</keyword>
<dbReference type="Proteomes" id="UP001259659">
    <property type="component" value="Unassembled WGS sequence"/>
</dbReference>
<accession>A0ABU2F8J0</accession>
<evidence type="ECO:0000313" key="2">
    <source>
        <dbReference type="Proteomes" id="UP001259659"/>
    </source>
</evidence>
<evidence type="ECO:0008006" key="3">
    <source>
        <dbReference type="Google" id="ProtNLM"/>
    </source>
</evidence>
<comment type="caution">
    <text evidence="1">The sequence shown here is derived from an EMBL/GenBank/DDBJ whole genome shotgun (WGS) entry which is preliminary data.</text>
</comment>
<protein>
    <recommendedName>
        <fullName evidence="3">Halobacterial output domain-containing protein</fullName>
    </recommendedName>
</protein>
<proteinExistence type="predicted"/>
<dbReference type="RefSeq" id="WP_310918147.1">
    <property type="nucleotide sequence ID" value="NZ_JAMQON010000001.1"/>
</dbReference>
<evidence type="ECO:0000313" key="1">
    <source>
        <dbReference type="EMBL" id="MDS0258582.1"/>
    </source>
</evidence>
<sequence length="62" mass="6897">MSVQPPAPATVPVETLQGNRREATVVDEFVEADADGFDRVFRVDVDGVTMRVNEDNIPETHR</sequence>